<reference evidence="1" key="1">
    <citation type="submission" date="2018-01" db="EMBL/GenBank/DDBJ databases">
        <title>An insight into the sialome of Amazonian anophelines.</title>
        <authorList>
            <person name="Ribeiro J.M."/>
            <person name="Scarpassa V."/>
            <person name="Calvo E."/>
        </authorList>
    </citation>
    <scope>NUCLEOTIDE SEQUENCE</scope>
</reference>
<dbReference type="AlphaFoldDB" id="A0A2M4DCQ7"/>
<protein>
    <submittedName>
        <fullName evidence="1">Putative secreted protein</fullName>
    </submittedName>
</protein>
<dbReference type="EMBL" id="GGFL01011202">
    <property type="protein sequence ID" value="MBW75380.1"/>
    <property type="molecule type" value="Transcribed_RNA"/>
</dbReference>
<accession>A0A2M4DCQ7</accession>
<organism evidence="1">
    <name type="scientific">Anopheles darlingi</name>
    <name type="common">Mosquito</name>
    <dbReference type="NCBI Taxonomy" id="43151"/>
    <lineage>
        <taxon>Eukaryota</taxon>
        <taxon>Metazoa</taxon>
        <taxon>Ecdysozoa</taxon>
        <taxon>Arthropoda</taxon>
        <taxon>Hexapoda</taxon>
        <taxon>Insecta</taxon>
        <taxon>Pterygota</taxon>
        <taxon>Neoptera</taxon>
        <taxon>Endopterygota</taxon>
        <taxon>Diptera</taxon>
        <taxon>Nematocera</taxon>
        <taxon>Culicoidea</taxon>
        <taxon>Culicidae</taxon>
        <taxon>Anophelinae</taxon>
        <taxon>Anopheles</taxon>
    </lineage>
</organism>
<proteinExistence type="predicted"/>
<evidence type="ECO:0000313" key="1">
    <source>
        <dbReference type="EMBL" id="MBW75380.1"/>
    </source>
</evidence>
<sequence length="100" mass="11519">MLSEPIWRIPLLLLLLRQKVFLCAAILYRIIRLKINVKRYLIALNVMCTGGTMDELERNATISLRALCVNTHYKMSFAHPDGWKDAHAESNEGRPISFSF</sequence>
<name>A0A2M4DCQ7_ANODA</name>